<accession>A0A2T0LYI6</accession>
<keyword evidence="2" id="KW-0808">Transferase</keyword>
<dbReference type="AlphaFoldDB" id="A0A2T0LYI6"/>
<dbReference type="PANTHER" id="PTHR14911:SF13">
    <property type="entry name" value="TRNA (GUANINE(6)-N2)-METHYLTRANSFERASE THUMP3"/>
    <property type="match status" value="1"/>
</dbReference>
<dbReference type="RefSeq" id="WP_106177883.1">
    <property type="nucleotide sequence ID" value="NZ_PVNH01000003.1"/>
</dbReference>
<dbReference type="GO" id="GO:0016423">
    <property type="term" value="F:tRNA (guanine) methyltransferase activity"/>
    <property type="evidence" value="ECO:0007669"/>
    <property type="project" value="TreeGrafter"/>
</dbReference>
<dbReference type="Gene3D" id="3.40.50.150">
    <property type="entry name" value="Vaccinia Virus protein VP39"/>
    <property type="match status" value="1"/>
</dbReference>
<dbReference type="PRINTS" id="PR00507">
    <property type="entry name" value="N12N6MTFRASE"/>
</dbReference>
<protein>
    <submittedName>
        <fullName evidence="2">23S rRNA G2445 N2-methylase RlmL</fullName>
    </submittedName>
</protein>
<name>A0A2T0LYI6_9PSEU</name>
<evidence type="ECO:0000313" key="2">
    <source>
        <dbReference type="EMBL" id="PRX49181.1"/>
    </source>
</evidence>
<dbReference type="InterPro" id="IPR029063">
    <property type="entry name" value="SAM-dependent_MTases_sf"/>
</dbReference>
<dbReference type="OrthoDB" id="9795864at2"/>
<reference evidence="2 3" key="1">
    <citation type="submission" date="2018-03" db="EMBL/GenBank/DDBJ databases">
        <title>Genomic Encyclopedia of Type Strains, Phase III (KMG-III): the genomes of soil and plant-associated and newly described type strains.</title>
        <authorList>
            <person name="Whitman W."/>
        </authorList>
    </citation>
    <scope>NUCLEOTIDE SEQUENCE [LARGE SCALE GENOMIC DNA]</scope>
    <source>
        <strain evidence="2 3">CGMCC 4.7125</strain>
    </source>
</reference>
<dbReference type="Proteomes" id="UP000238362">
    <property type="component" value="Unassembled WGS sequence"/>
</dbReference>
<proteinExistence type="predicted"/>
<evidence type="ECO:0000313" key="3">
    <source>
        <dbReference type="Proteomes" id="UP000238362"/>
    </source>
</evidence>
<gene>
    <name evidence="2" type="ORF">B0I33_103214</name>
</gene>
<dbReference type="CDD" id="cd02440">
    <property type="entry name" value="AdoMet_MTases"/>
    <property type="match status" value="1"/>
</dbReference>
<dbReference type="GO" id="GO:0030488">
    <property type="term" value="P:tRNA methylation"/>
    <property type="evidence" value="ECO:0007669"/>
    <property type="project" value="TreeGrafter"/>
</dbReference>
<dbReference type="Gene3D" id="3.30.2130.30">
    <property type="match status" value="1"/>
</dbReference>
<dbReference type="InterPro" id="IPR000241">
    <property type="entry name" value="RlmKL-like_Mtase"/>
</dbReference>
<organism evidence="2 3">
    <name type="scientific">Prauserella shujinwangii</name>
    <dbReference type="NCBI Taxonomy" id="1453103"/>
    <lineage>
        <taxon>Bacteria</taxon>
        <taxon>Bacillati</taxon>
        <taxon>Actinomycetota</taxon>
        <taxon>Actinomycetes</taxon>
        <taxon>Pseudonocardiales</taxon>
        <taxon>Pseudonocardiaceae</taxon>
        <taxon>Prauserella</taxon>
    </lineage>
</organism>
<sequence length="354" mass="36929">MTAARLLARTVRGIEPVVADEIRERGLGDVEHLGHREVWFRHTAPGPAVLGLRTADDVFLVATTVAGIGRHRADLHGLTRAAAALPLRGLLSARARCAPTAEPSGVDVSASFLGRRNYSRYDLEDAVGEPLAAALGLPYHSRRDGAKPPPGGLSWRVTVTGERAVLALRIGARPLHRRSYRRASRPGSLHPPLASALVRLAAPPAGARLLDPCCGTGTIPVEAALAGSGLSIVGSDRDPAAVAAAAANGAGTGVRWVVADAGALPVPSGAVDVVVSNPPWDRQVPPSGALAREPGRLYRELHRVLRPGGRAVLLVPDAEAAVAEAKAAGFALRGRRAVSLSGRHPEIVELDRRP</sequence>
<feature type="domain" description="Ribosomal RNA large subunit methyltransferase K/L-like methyltransferase" evidence="1">
    <location>
        <begin position="178"/>
        <end position="344"/>
    </location>
</feature>
<evidence type="ECO:0000259" key="1">
    <source>
        <dbReference type="Pfam" id="PF01170"/>
    </source>
</evidence>
<keyword evidence="2" id="KW-0489">Methyltransferase</keyword>
<dbReference type="InterPro" id="IPR002052">
    <property type="entry name" value="DNA_methylase_N6_adenine_CS"/>
</dbReference>
<comment type="caution">
    <text evidence="2">The sequence shown here is derived from an EMBL/GenBank/DDBJ whole genome shotgun (WGS) entry which is preliminary data.</text>
</comment>
<dbReference type="Pfam" id="PF01170">
    <property type="entry name" value="UPF0020"/>
    <property type="match status" value="1"/>
</dbReference>
<dbReference type="GO" id="GO:0003676">
    <property type="term" value="F:nucleic acid binding"/>
    <property type="evidence" value="ECO:0007669"/>
    <property type="project" value="InterPro"/>
</dbReference>
<dbReference type="PANTHER" id="PTHR14911">
    <property type="entry name" value="THUMP DOMAIN-CONTAINING"/>
    <property type="match status" value="1"/>
</dbReference>
<dbReference type="SUPFAM" id="SSF53335">
    <property type="entry name" value="S-adenosyl-L-methionine-dependent methyltransferases"/>
    <property type="match status" value="1"/>
</dbReference>
<keyword evidence="3" id="KW-1185">Reference proteome</keyword>
<dbReference type="PROSITE" id="PS00092">
    <property type="entry name" value="N6_MTASE"/>
    <property type="match status" value="1"/>
</dbReference>
<dbReference type="EMBL" id="PVNH01000003">
    <property type="protein sequence ID" value="PRX49181.1"/>
    <property type="molecule type" value="Genomic_DNA"/>
</dbReference>